<dbReference type="NCBIfam" id="TIGR03086">
    <property type="entry name" value="TIGR03086 family metal-binding protein"/>
    <property type="match status" value="1"/>
</dbReference>
<sequence length="204" mass="21708">MIFPVLTDLARLLDAITPEQEGLPTPCDEFDVRTLRQHLLGWLDYFQAALADPAGDVRPEPEARVNEGRSEGRLDDSAAVIEKLTATLRAALDDAVATRSVNVPRLGGAYPGSAVIDLLQVEVLGHGWDLARATGLAWQPDPAASAHALTVLQAMVKPEYRGPGLPFGPEVPVPADAPALDRLVAFTGRDPGWAPRGDLPVGSL</sequence>
<evidence type="ECO:0000313" key="2">
    <source>
        <dbReference type="EMBL" id="GHB75332.1"/>
    </source>
</evidence>
<name>A0ABQ3F2W1_9ACTN</name>
<dbReference type="RefSeq" id="WP_190186666.1">
    <property type="nucleotide sequence ID" value="NZ_BMVP01000013.1"/>
</dbReference>
<dbReference type="InterPro" id="IPR017520">
    <property type="entry name" value="CHP03086"/>
</dbReference>
<proteinExistence type="predicted"/>
<dbReference type="Proteomes" id="UP000642673">
    <property type="component" value="Unassembled WGS sequence"/>
</dbReference>
<protein>
    <submittedName>
        <fullName evidence="2">TIGR03086 family protein</fullName>
    </submittedName>
</protein>
<accession>A0ABQ3F2W1</accession>
<organism evidence="2 3">
    <name type="scientific">Streptomyces cirratus</name>
    <dbReference type="NCBI Taxonomy" id="68187"/>
    <lineage>
        <taxon>Bacteria</taxon>
        <taxon>Bacillati</taxon>
        <taxon>Actinomycetota</taxon>
        <taxon>Actinomycetes</taxon>
        <taxon>Kitasatosporales</taxon>
        <taxon>Streptomycetaceae</taxon>
        <taxon>Streptomyces</taxon>
    </lineage>
</organism>
<dbReference type="InterPro" id="IPR034660">
    <property type="entry name" value="DinB/YfiT-like"/>
</dbReference>
<feature type="domain" description="Mycothiol-dependent maleylpyruvate isomerase metal-binding" evidence="1">
    <location>
        <begin position="7"/>
        <end position="131"/>
    </location>
</feature>
<reference evidence="3" key="1">
    <citation type="journal article" date="2019" name="Int. J. Syst. Evol. Microbiol.">
        <title>The Global Catalogue of Microorganisms (GCM) 10K type strain sequencing project: providing services to taxonomists for standard genome sequencing and annotation.</title>
        <authorList>
            <consortium name="The Broad Institute Genomics Platform"/>
            <consortium name="The Broad Institute Genome Sequencing Center for Infectious Disease"/>
            <person name="Wu L."/>
            <person name="Ma J."/>
        </authorList>
    </citation>
    <scope>NUCLEOTIDE SEQUENCE [LARGE SCALE GENOMIC DNA]</scope>
    <source>
        <strain evidence="3">JCM 4738</strain>
    </source>
</reference>
<dbReference type="NCBIfam" id="TIGR03083">
    <property type="entry name" value="maleylpyruvate isomerase family mycothiol-dependent enzyme"/>
    <property type="match status" value="1"/>
</dbReference>
<comment type="caution">
    <text evidence="2">The sequence shown here is derived from an EMBL/GenBank/DDBJ whole genome shotgun (WGS) entry which is preliminary data.</text>
</comment>
<dbReference type="InterPro" id="IPR024344">
    <property type="entry name" value="MDMPI_metal-binding"/>
</dbReference>
<dbReference type="Pfam" id="PF11716">
    <property type="entry name" value="MDMPI_N"/>
    <property type="match status" value="1"/>
</dbReference>
<gene>
    <name evidence="2" type="ORF">GCM10010347_52120</name>
</gene>
<dbReference type="SUPFAM" id="SSF109854">
    <property type="entry name" value="DinB/YfiT-like putative metalloenzymes"/>
    <property type="match status" value="1"/>
</dbReference>
<dbReference type="EMBL" id="BMVP01000013">
    <property type="protein sequence ID" value="GHB75332.1"/>
    <property type="molecule type" value="Genomic_DNA"/>
</dbReference>
<evidence type="ECO:0000313" key="3">
    <source>
        <dbReference type="Proteomes" id="UP000642673"/>
    </source>
</evidence>
<evidence type="ECO:0000259" key="1">
    <source>
        <dbReference type="Pfam" id="PF11716"/>
    </source>
</evidence>
<dbReference type="InterPro" id="IPR017517">
    <property type="entry name" value="Maleyloyr_isom"/>
</dbReference>
<dbReference type="Gene3D" id="1.20.120.450">
    <property type="entry name" value="dinb family like domain"/>
    <property type="match status" value="1"/>
</dbReference>
<keyword evidence="3" id="KW-1185">Reference proteome</keyword>